<comment type="caution">
    <text evidence="1">The sequence shown here is derived from an EMBL/GenBank/DDBJ whole genome shotgun (WGS) entry which is preliminary data.</text>
</comment>
<evidence type="ECO:0000313" key="1">
    <source>
        <dbReference type="EMBL" id="MTH58990.1"/>
    </source>
</evidence>
<accession>A0A844HGN8</accession>
<evidence type="ECO:0000313" key="2">
    <source>
        <dbReference type="Proteomes" id="UP000449846"/>
    </source>
</evidence>
<proteinExistence type="predicted"/>
<gene>
    <name evidence="1" type="ORF">GL300_07170</name>
</gene>
<dbReference type="EMBL" id="WMIG01000002">
    <property type="protein sequence ID" value="MTH58990.1"/>
    <property type="molecule type" value="Genomic_DNA"/>
</dbReference>
<dbReference type="RefSeq" id="WP_155038917.1">
    <property type="nucleotide sequence ID" value="NZ_WMIG01000002.1"/>
</dbReference>
<protein>
    <submittedName>
        <fullName evidence="1">Uncharacterized protein</fullName>
    </submittedName>
</protein>
<reference evidence="1 2" key="1">
    <citation type="submission" date="2019-11" db="EMBL/GenBank/DDBJ databases">
        <authorList>
            <person name="Dong K."/>
        </authorList>
    </citation>
    <scope>NUCLEOTIDE SEQUENCE [LARGE SCALE GENOMIC DNA]</scope>
    <source>
        <strain evidence="1 2">NBRC 112902</strain>
    </source>
</reference>
<name>A0A844HGN8_9RHOB</name>
<sequence>MSQITPETESQLEAAYKQLDQIEQLIVISAARDLAAGKITSKQFALRVQDQAERHRAGKPVYISELGF</sequence>
<organism evidence="1 2">
    <name type="scientific">Paracoccus litorisediminis</name>
    <dbReference type="NCBI Taxonomy" id="2006130"/>
    <lineage>
        <taxon>Bacteria</taxon>
        <taxon>Pseudomonadati</taxon>
        <taxon>Pseudomonadota</taxon>
        <taxon>Alphaproteobacteria</taxon>
        <taxon>Rhodobacterales</taxon>
        <taxon>Paracoccaceae</taxon>
        <taxon>Paracoccus</taxon>
    </lineage>
</organism>
<keyword evidence="2" id="KW-1185">Reference proteome</keyword>
<dbReference type="Proteomes" id="UP000449846">
    <property type="component" value="Unassembled WGS sequence"/>
</dbReference>
<dbReference type="AlphaFoldDB" id="A0A844HGN8"/>